<comment type="caution">
    <text evidence="2">The sequence shown here is derived from an EMBL/GenBank/DDBJ whole genome shotgun (WGS) entry which is preliminary data.</text>
</comment>
<dbReference type="OrthoDB" id="5298866at2"/>
<evidence type="ECO:0000313" key="3">
    <source>
        <dbReference type="Proteomes" id="UP000298438"/>
    </source>
</evidence>
<proteinExistence type="predicted"/>
<reference evidence="2 3" key="1">
    <citation type="submission" date="2019-03" db="EMBL/GenBank/DDBJ databases">
        <title>Draft Genome Sequence of Massilia arenosa sp. nov., a Novel Massilia Species Isolated from a Sandy-loam Maize Soil.</title>
        <authorList>
            <person name="Raths R."/>
            <person name="Peta V."/>
            <person name="Bucking H."/>
        </authorList>
    </citation>
    <scope>NUCLEOTIDE SEQUENCE [LARGE SCALE GENOMIC DNA]</scope>
    <source>
        <strain evidence="2 3">MC02</strain>
    </source>
</reference>
<accession>A0A4Y9SA57</accession>
<organism evidence="2 3">
    <name type="scientific">Zemynaea arenosa</name>
    <dbReference type="NCBI Taxonomy" id="2561931"/>
    <lineage>
        <taxon>Bacteria</taxon>
        <taxon>Pseudomonadati</taxon>
        <taxon>Pseudomonadota</taxon>
        <taxon>Betaproteobacteria</taxon>
        <taxon>Burkholderiales</taxon>
        <taxon>Oxalobacteraceae</taxon>
        <taxon>Telluria group</taxon>
        <taxon>Zemynaea</taxon>
    </lineage>
</organism>
<evidence type="ECO:0000259" key="1">
    <source>
        <dbReference type="PROSITE" id="PS51724"/>
    </source>
</evidence>
<dbReference type="Proteomes" id="UP000298438">
    <property type="component" value="Unassembled WGS sequence"/>
</dbReference>
<dbReference type="RefSeq" id="WP_135207577.1">
    <property type="nucleotide sequence ID" value="NZ_SPVF01000156.1"/>
</dbReference>
<dbReference type="Gene3D" id="3.30.70.1070">
    <property type="entry name" value="Sporulation related repeat"/>
    <property type="match status" value="1"/>
</dbReference>
<dbReference type="InterPro" id="IPR036680">
    <property type="entry name" value="SPOR-like_sf"/>
</dbReference>
<feature type="domain" description="SPOR" evidence="1">
    <location>
        <begin position="117"/>
        <end position="195"/>
    </location>
</feature>
<keyword evidence="3" id="KW-1185">Reference proteome</keyword>
<dbReference type="AlphaFoldDB" id="A0A4Y9SA57"/>
<dbReference type="PROSITE" id="PS51724">
    <property type="entry name" value="SPOR"/>
    <property type="match status" value="1"/>
</dbReference>
<dbReference type="GO" id="GO:0042834">
    <property type="term" value="F:peptidoglycan binding"/>
    <property type="evidence" value="ECO:0007669"/>
    <property type="project" value="InterPro"/>
</dbReference>
<dbReference type="Pfam" id="PF05036">
    <property type="entry name" value="SPOR"/>
    <property type="match status" value="1"/>
</dbReference>
<dbReference type="EMBL" id="SPVF01000156">
    <property type="protein sequence ID" value="TFW18826.1"/>
    <property type="molecule type" value="Genomic_DNA"/>
</dbReference>
<sequence length="234" mass="25352">MLKFLFWSLLVVNGVIYAYGHGYLGSFHGNEHEPQRLRAQVNTDKLTLVSAAQAEAAAAKAASAPSDEEGAAPAAEKKDLVACTEIGNFSELQAKRFENQLGEFDFGTKQTRLPVPTTEVTQHVVYIPSPGSKEAADRKAAELKELGVTNFYIIPDNGPMKWAISLGVFKSDAAAQTLLAGLNKQGVHSARVGGRGPTVNKYAYQFRQIDTGVRAQLDKLRQAYGGIDIRTCKP</sequence>
<dbReference type="InterPro" id="IPR007730">
    <property type="entry name" value="SPOR-like_dom"/>
</dbReference>
<evidence type="ECO:0000313" key="2">
    <source>
        <dbReference type="EMBL" id="TFW18826.1"/>
    </source>
</evidence>
<name>A0A4Y9SA57_9BURK</name>
<gene>
    <name evidence="2" type="ORF">E4L96_12590</name>
</gene>
<protein>
    <submittedName>
        <fullName evidence="2">SPOR domain-containing protein</fullName>
    </submittedName>
</protein>